<evidence type="ECO:0000256" key="13">
    <source>
        <dbReference type="PIRNR" id="PIRNR002811"/>
    </source>
</evidence>
<feature type="zinc finger region" description="CHC2-type" evidence="12 14">
    <location>
        <begin position="35"/>
        <end position="59"/>
    </location>
</feature>
<name>A0A1F6WCB3_9BACT</name>
<dbReference type="GO" id="GO:0003899">
    <property type="term" value="F:DNA-directed RNA polymerase activity"/>
    <property type="evidence" value="ECO:0007669"/>
    <property type="project" value="UniProtKB-UniRule"/>
</dbReference>
<dbReference type="PIRSF" id="PIRSF002811">
    <property type="entry name" value="DnaG"/>
    <property type="match status" value="1"/>
</dbReference>
<dbReference type="InterPro" id="IPR006295">
    <property type="entry name" value="DNA_primase_DnaG"/>
</dbReference>
<dbReference type="SUPFAM" id="SSF57783">
    <property type="entry name" value="Zinc beta-ribbon"/>
    <property type="match status" value="1"/>
</dbReference>
<dbReference type="SMART" id="SM00400">
    <property type="entry name" value="ZnF_CHCC"/>
    <property type="match status" value="1"/>
</dbReference>
<dbReference type="Proteomes" id="UP000177052">
    <property type="component" value="Unassembled WGS sequence"/>
</dbReference>
<comment type="subunit">
    <text evidence="12">Monomer. Interacts with DnaB.</text>
</comment>
<evidence type="ECO:0000256" key="14">
    <source>
        <dbReference type="PIRSR" id="PIRSR002811-1"/>
    </source>
</evidence>
<dbReference type="PROSITE" id="PS50880">
    <property type="entry name" value="TOPRIM"/>
    <property type="match status" value="1"/>
</dbReference>
<keyword evidence="4 12" id="KW-0548">Nucleotidyltransferase</keyword>
<evidence type="ECO:0000256" key="1">
    <source>
        <dbReference type="ARBA" id="ARBA00022478"/>
    </source>
</evidence>
<dbReference type="GO" id="GO:0003677">
    <property type="term" value="F:DNA binding"/>
    <property type="evidence" value="ECO:0007669"/>
    <property type="project" value="UniProtKB-KW"/>
</dbReference>
<protein>
    <recommendedName>
        <fullName evidence="12 13">DNA primase</fullName>
        <ecNumber evidence="12">2.7.7.101</ecNumber>
    </recommendedName>
</protein>
<keyword evidence="9" id="KW-0460">Magnesium</keyword>
<comment type="cofactor">
    <cofactor evidence="12 13 14">
        <name>Zn(2+)</name>
        <dbReference type="ChEBI" id="CHEBI:29105"/>
    </cofactor>
    <text evidence="12 13 14">Binds 1 zinc ion per monomer.</text>
</comment>
<dbReference type="NCBIfam" id="TIGR01391">
    <property type="entry name" value="dnaG"/>
    <property type="match status" value="1"/>
</dbReference>
<dbReference type="FunFam" id="3.90.580.10:FF:000001">
    <property type="entry name" value="DNA primase"/>
    <property type="match status" value="1"/>
</dbReference>
<dbReference type="GO" id="GO:1990077">
    <property type="term" value="C:primosome complex"/>
    <property type="evidence" value="ECO:0007669"/>
    <property type="project" value="UniProtKB-KW"/>
</dbReference>
<dbReference type="InterPro" id="IPR037068">
    <property type="entry name" value="DNA_primase_core_N_sf"/>
</dbReference>
<evidence type="ECO:0000256" key="10">
    <source>
        <dbReference type="ARBA" id="ARBA00023125"/>
    </source>
</evidence>
<keyword evidence="5 12" id="KW-0235">DNA replication</keyword>
<dbReference type="SUPFAM" id="SSF56731">
    <property type="entry name" value="DNA primase core"/>
    <property type="match status" value="1"/>
</dbReference>
<keyword evidence="11 12" id="KW-0804">Transcription</keyword>
<evidence type="ECO:0000259" key="16">
    <source>
        <dbReference type="PROSITE" id="PS50880"/>
    </source>
</evidence>
<dbReference type="PANTHER" id="PTHR30313:SF2">
    <property type="entry name" value="DNA PRIMASE"/>
    <property type="match status" value="1"/>
</dbReference>
<dbReference type="SMART" id="SM00493">
    <property type="entry name" value="TOPRIM"/>
    <property type="match status" value="1"/>
</dbReference>
<dbReference type="GO" id="GO:0000428">
    <property type="term" value="C:DNA-directed RNA polymerase complex"/>
    <property type="evidence" value="ECO:0007669"/>
    <property type="project" value="UniProtKB-KW"/>
</dbReference>
<keyword evidence="1 12" id="KW-0240">DNA-directed RNA polymerase</keyword>
<dbReference type="GO" id="GO:0008270">
    <property type="term" value="F:zinc ion binding"/>
    <property type="evidence" value="ECO:0007669"/>
    <property type="project" value="UniProtKB-UniRule"/>
</dbReference>
<evidence type="ECO:0000256" key="11">
    <source>
        <dbReference type="ARBA" id="ARBA00023163"/>
    </source>
</evidence>
<comment type="similarity">
    <text evidence="12 13">Belongs to the DnaG primase family.</text>
</comment>
<organism evidence="17 18">
    <name type="scientific">Candidatus Nomurabacteria bacterium RIFCSPHIGHO2_12_FULL_37_29</name>
    <dbReference type="NCBI Taxonomy" id="1801759"/>
    <lineage>
        <taxon>Bacteria</taxon>
        <taxon>Candidatus Nomuraibacteriota</taxon>
    </lineage>
</organism>
<dbReference type="InterPro" id="IPR034151">
    <property type="entry name" value="TOPRIM_DnaG_bac"/>
</dbReference>
<keyword evidence="3 12" id="KW-0808">Transferase</keyword>
<evidence type="ECO:0000313" key="18">
    <source>
        <dbReference type="Proteomes" id="UP000177052"/>
    </source>
</evidence>
<comment type="catalytic activity">
    <reaction evidence="12">
        <text>ssDNA + n NTP = ssDNA/pppN(pN)n-1 hybrid + (n-1) diphosphate.</text>
        <dbReference type="EC" id="2.7.7.101"/>
    </reaction>
</comment>
<feature type="coiled-coil region" evidence="15">
    <location>
        <begin position="428"/>
        <end position="455"/>
    </location>
</feature>
<dbReference type="HAMAP" id="MF_00974">
    <property type="entry name" value="DNA_primase_DnaG"/>
    <property type="match status" value="1"/>
</dbReference>
<comment type="caution">
    <text evidence="17">The sequence shown here is derived from an EMBL/GenBank/DDBJ whole genome shotgun (WGS) entry which is preliminary data.</text>
</comment>
<keyword evidence="8 12" id="KW-0862">Zinc</keyword>
<dbReference type="GO" id="GO:0005737">
    <property type="term" value="C:cytoplasm"/>
    <property type="evidence" value="ECO:0007669"/>
    <property type="project" value="TreeGrafter"/>
</dbReference>
<accession>A0A1F6WCB3</accession>
<dbReference type="InterPro" id="IPR036977">
    <property type="entry name" value="DNA_primase_Znf_CHC2"/>
</dbReference>
<keyword evidence="6 12" id="KW-0479">Metal-binding</keyword>
<evidence type="ECO:0000256" key="15">
    <source>
        <dbReference type="SAM" id="Coils"/>
    </source>
</evidence>
<keyword evidence="10 12" id="KW-0238">DNA-binding</keyword>
<dbReference type="Gene3D" id="3.90.980.10">
    <property type="entry name" value="DNA primase, catalytic core, N-terminal domain"/>
    <property type="match status" value="1"/>
</dbReference>
<dbReference type="Gene3D" id="3.90.580.10">
    <property type="entry name" value="Zinc finger, CHC2-type domain"/>
    <property type="match status" value="1"/>
</dbReference>
<dbReference type="Gene3D" id="3.40.1360.10">
    <property type="match status" value="1"/>
</dbReference>
<keyword evidence="7 12" id="KW-0863">Zinc-finger</keyword>
<keyword evidence="2 12" id="KW-0639">Primosome</keyword>
<dbReference type="CDD" id="cd03364">
    <property type="entry name" value="TOPRIM_DnaG_primases"/>
    <property type="match status" value="1"/>
</dbReference>
<dbReference type="PANTHER" id="PTHR30313">
    <property type="entry name" value="DNA PRIMASE"/>
    <property type="match status" value="1"/>
</dbReference>
<dbReference type="Pfam" id="PF01807">
    <property type="entry name" value="Zn_ribbon_DnaG"/>
    <property type="match status" value="1"/>
</dbReference>
<dbReference type="InterPro" id="IPR006171">
    <property type="entry name" value="TOPRIM_dom"/>
</dbReference>
<gene>
    <name evidence="12" type="primary">dnaG</name>
    <name evidence="17" type="ORF">A3F19_02985</name>
</gene>
<evidence type="ECO:0000256" key="3">
    <source>
        <dbReference type="ARBA" id="ARBA00022679"/>
    </source>
</evidence>
<dbReference type="InterPro" id="IPR050219">
    <property type="entry name" value="DnaG_primase"/>
</dbReference>
<reference evidence="17 18" key="1">
    <citation type="journal article" date="2016" name="Nat. Commun.">
        <title>Thousands of microbial genomes shed light on interconnected biogeochemical processes in an aquifer system.</title>
        <authorList>
            <person name="Anantharaman K."/>
            <person name="Brown C.T."/>
            <person name="Hug L.A."/>
            <person name="Sharon I."/>
            <person name="Castelle C.J."/>
            <person name="Probst A.J."/>
            <person name="Thomas B.C."/>
            <person name="Singh A."/>
            <person name="Wilkins M.J."/>
            <person name="Karaoz U."/>
            <person name="Brodie E.L."/>
            <person name="Williams K.H."/>
            <person name="Hubbard S.S."/>
            <person name="Banfield J.F."/>
        </authorList>
    </citation>
    <scope>NUCLEOTIDE SEQUENCE [LARGE SCALE GENOMIC DNA]</scope>
</reference>
<dbReference type="GO" id="GO:0006269">
    <property type="term" value="P:DNA replication, synthesis of primer"/>
    <property type="evidence" value="ECO:0007669"/>
    <property type="project" value="UniProtKB-UniRule"/>
</dbReference>
<evidence type="ECO:0000256" key="12">
    <source>
        <dbReference type="HAMAP-Rule" id="MF_00974"/>
    </source>
</evidence>
<keyword evidence="15" id="KW-0175">Coiled coil</keyword>
<dbReference type="EMBL" id="MFUJ01000003">
    <property type="protein sequence ID" value="OGI79519.1"/>
    <property type="molecule type" value="Genomic_DNA"/>
</dbReference>
<sequence length="595" mass="67669">MNSPVDKIKEKISIEDVVSSYIKLERAGANLKARCPFHNEKTPSFFVSPDRGSYYCFGCGASGDIFTFVEEFEGLDFKGALKLLADKAGVQLGVYNKEDQKNKSEKERLYEAMEESTKFFENNLVGNKEVLDYLQFRGLTQKSIEDFRIGFAILDWRKLYDYLKSKNFTDSVIEHAGLTKKPDQEPGKQSKAMYDRFRGRIMFPIADSSGRIIAFSGRIFIDDEKSAKYLNSPETPIFNKSAVLYGLDKAKDSIRKNNFSILVEGQMDLVLSHQAGYRNTIATSGTALSDSTVSKENVVSNLGLVRRLSPNIVLAFDSDKAGFNASNRAGKIALSFGMDVKVTKLPPGIDPADLISKEGPDAWKDAIRDSKHIIEFLLDKVLSDSGSDTRKVGRLIKENILPYVNVLESSIEKMHFIKKISDLSHIPQNALQDDLKKIEQELRYEKKEIAEAEESLTQVHRKDYILRKLLGIILWQKTLKEQSMDVEKISKEIAMILNIAEDQVLGQAKEEKRDLIFEAEVFYGEDTDVKKDAEELLFNLKEEYLKEELGTKMRELNEVEQVKDTIKSKSILKEISEINSKIQEIKYEKEKQKTK</sequence>
<dbReference type="InterPro" id="IPR002694">
    <property type="entry name" value="Znf_CHC2"/>
</dbReference>
<dbReference type="Pfam" id="PF08275">
    <property type="entry name" value="DNAG_N"/>
    <property type="match status" value="1"/>
</dbReference>
<comment type="domain">
    <text evidence="12">Contains an N-terminal zinc-binding domain, a central core domain that contains the primase activity, and a C-terminal DnaB-binding domain.</text>
</comment>
<comment type="function">
    <text evidence="12 13">RNA polymerase that catalyzes the synthesis of short RNA molecules used as primers for DNA polymerase during DNA replication.</text>
</comment>
<dbReference type="Pfam" id="PF13662">
    <property type="entry name" value="Toprim_4"/>
    <property type="match status" value="1"/>
</dbReference>
<evidence type="ECO:0000256" key="8">
    <source>
        <dbReference type="ARBA" id="ARBA00022833"/>
    </source>
</evidence>
<dbReference type="EC" id="2.7.7.101" evidence="12"/>
<evidence type="ECO:0000256" key="7">
    <source>
        <dbReference type="ARBA" id="ARBA00022771"/>
    </source>
</evidence>
<dbReference type="InterPro" id="IPR013264">
    <property type="entry name" value="DNAG_N"/>
</dbReference>
<dbReference type="AlphaFoldDB" id="A0A1F6WCB3"/>
<evidence type="ECO:0000256" key="5">
    <source>
        <dbReference type="ARBA" id="ARBA00022705"/>
    </source>
</evidence>
<evidence type="ECO:0000313" key="17">
    <source>
        <dbReference type="EMBL" id="OGI79519.1"/>
    </source>
</evidence>
<dbReference type="InterPro" id="IPR030846">
    <property type="entry name" value="DnaG_bac"/>
</dbReference>
<evidence type="ECO:0000256" key="6">
    <source>
        <dbReference type="ARBA" id="ARBA00022723"/>
    </source>
</evidence>
<evidence type="ECO:0000256" key="2">
    <source>
        <dbReference type="ARBA" id="ARBA00022515"/>
    </source>
</evidence>
<evidence type="ECO:0000256" key="9">
    <source>
        <dbReference type="ARBA" id="ARBA00022842"/>
    </source>
</evidence>
<evidence type="ECO:0000256" key="4">
    <source>
        <dbReference type="ARBA" id="ARBA00022695"/>
    </source>
</evidence>
<feature type="domain" description="Toprim" evidence="16">
    <location>
        <begin position="258"/>
        <end position="348"/>
    </location>
</feature>
<proteinExistence type="inferred from homology"/>